<dbReference type="PANTHER" id="PTHR11439">
    <property type="entry name" value="GAG-POL-RELATED RETROTRANSPOSON"/>
    <property type="match status" value="1"/>
</dbReference>
<gene>
    <name evidence="1" type="ORF">PC110_g8825</name>
</gene>
<proteinExistence type="predicted"/>
<organism evidence="1 2">
    <name type="scientific">Phytophthora cactorum</name>
    <dbReference type="NCBI Taxonomy" id="29920"/>
    <lineage>
        <taxon>Eukaryota</taxon>
        <taxon>Sar</taxon>
        <taxon>Stramenopiles</taxon>
        <taxon>Oomycota</taxon>
        <taxon>Peronosporomycetes</taxon>
        <taxon>Peronosporales</taxon>
        <taxon>Peronosporaceae</taxon>
        <taxon>Phytophthora</taxon>
    </lineage>
</organism>
<dbReference type="STRING" id="29920.A0A329SDW7"/>
<dbReference type="Proteomes" id="UP000251314">
    <property type="component" value="Unassembled WGS sequence"/>
</dbReference>
<reference evidence="1 2" key="1">
    <citation type="submission" date="2018-01" db="EMBL/GenBank/DDBJ databases">
        <title>Draft genome of the strawberry crown rot pathogen Phytophthora cactorum.</title>
        <authorList>
            <person name="Armitage A.D."/>
            <person name="Lysoe E."/>
            <person name="Nellist C.F."/>
            <person name="Harrison R.J."/>
            <person name="Brurberg M.B."/>
        </authorList>
    </citation>
    <scope>NUCLEOTIDE SEQUENCE [LARGE SCALE GENOMIC DNA]</scope>
    <source>
        <strain evidence="1 2">10300</strain>
    </source>
</reference>
<dbReference type="OrthoDB" id="97581at2759"/>
<keyword evidence="2" id="KW-1185">Reference proteome</keyword>
<dbReference type="AlphaFoldDB" id="A0A329SDW7"/>
<dbReference type="VEuPathDB" id="FungiDB:PC110_g8825"/>
<protein>
    <submittedName>
        <fullName evidence="1">Uncharacterized protein</fullName>
    </submittedName>
</protein>
<dbReference type="EMBL" id="MJFZ01000187">
    <property type="protein sequence ID" value="RAW34840.1"/>
    <property type="molecule type" value="Genomic_DNA"/>
</dbReference>
<evidence type="ECO:0000313" key="2">
    <source>
        <dbReference type="Proteomes" id="UP000251314"/>
    </source>
</evidence>
<dbReference type="PANTHER" id="PTHR11439:SF440">
    <property type="entry name" value="INTEGRASE CATALYTIC DOMAIN-CONTAINING PROTEIN"/>
    <property type="match status" value="1"/>
</dbReference>
<sequence length="156" mass="17553">MRSRLYRALLGCLLYITTCTRLDIAYVVTQLSRFLENPGLQHWGCRSRSVIPEATRDHGTIYEGGNGDIVIQAYTDADWGRNIDDRRSVSGVMVMMGNAPIVFKSNYQRTELGRSRVHGVEFVHSRGTLDAIAVVRSRPDASGSYADMARIKERSR</sequence>
<evidence type="ECO:0000313" key="1">
    <source>
        <dbReference type="EMBL" id="RAW34840.1"/>
    </source>
</evidence>
<accession>A0A329SDW7</accession>
<comment type="caution">
    <text evidence="1">The sequence shown here is derived from an EMBL/GenBank/DDBJ whole genome shotgun (WGS) entry which is preliminary data.</text>
</comment>
<name>A0A329SDW7_9STRA</name>